<dbReference type="InterPro" id="IPR050659">
    <property type="entry name" value="Peptidase_M24B"/>
</dbReference>
<proteinExistence type="predicted"/>
<evidence type="ECO:0000259" key="1">
    <source>
        <dbReference type="Pfam" id="PF00557"/>
    </source>
</evidence>
<protein>
    <submittedName>
        <fullName evidence="3">Unannotated protein</fullName>
    </submittedName>
</protein>
<evidence type="ECO:0000313" key="3">
    <source>
        <dbReference type="EMBL" id="CAB4578653.1"/>
    </source>
</evidence>
<dbReference type="InterPro" id="IPR036005">
    <property type="entry name" value="Creatinase/aminopeptidase-like"/>
</dbReference>
<organism evidence="3">
    <name type="scientific">freshwater metagenome</name>
    <dbReference type="NCBI Taxonomy" id="449393"/>
    <lineage>
        <taxon>unclassified sequences</taxon>
        <taxon>metagenomes</taxon>
        <taxon>ecological metagenomes</taxon>
    </lineage>
</organism>
<dbReference type="SUPFAM" id="SSF53092">
    <property type="entry name" value="Creatinase/prolidase N-terminal domain"/>
    <property type="match status" value="1"/>
</dbReference>
<sequence>MTRENIDLLLVTPGPNLRYLSGYKAKNLERLTCLAIDSHQNLKMIVPSLEKLSAEKAGVQELGIEIVTWNEDENPYEKLSEISTGKQISIDGSMNAAKVLNIQHQFDGSLFSNADELLSDLRSIKSAYEISQLELAGKYIDEVHNQIVEIFEIGDTEKSLAKKIHNLIVEVGHDSVDFVIVASGINSASPHHEPTDKEILSGDVLLIDIGGTTPSGYCSDCTRMYCVGKIDSEFKDKYEILRQAQESAISKVSTKITAAGLDSVSRTYLEKHNLGEYFIHRTGHGIGLETHEEPYIVSTNEKFLEDGQAFSIEPGFYVENQFGARIEDIVVKNGEDTLICNKNTKDIVVI</sequence>
<feature type="domain" description="Peptidase M24" evidence="1">
    <location>
        <begin position="133"/>
        <end position="331"/>
    </location>
</feature>
<accession>A0A6J6EVH6</accession>
<gene>
    <name evidence="3" type="ORF">UFOPK1740_00742</name>
</gene>
<dbReference type="InterPro" id="IPR000587">
    <property type="entry name" value="Creatinase_N"/>
</dbReference>
<dbReference type="Pfam" id="PF01321">
    <property type="entry name" value="Creatinase_N"/>
    <property type="match status" value="1"/>
</dbReference>
<dbReference type="Gene3D" id="3.40.350.10">
    <property type="entry name" value="Creatinase/prolidase N-terminal domain"/>
    <property type="match status" value="1"/>
</dbReference>
<dbReference type="Pfam" id="PF00557">
    <property type="entry name" value="Peptidase_M24"/>
    <property type="match status" value="1"/>
</dbReference>
<dbReference type="InterPro" id="IPR029149">
    <property type="entry name" value="Creatin/AminoP/Spt16_N"/>
</dbReference>
<dbReference type="Gene3D" id="3.90.230.10">
    <property type="entry name" value="Creatinase/methionine aminopeptidase superfamily"/>
    <property type="match status" value="1"/>
</dbReference>
<dbReference type="PANTHER" id="PTHR46112">
    <property type="entry name" value="AMINOPEPTIDASE"/>
    <property type="match status" value="1"/>
</dbReference>
<name>A0A6J6EVH6_9ZZZZ</name>
<dbReference type="AlphaFoldDB" id="A0A6J6EVH6"/>
<dbReference type="SUPFAM" id="SSF55920">
    <property type="entry name" value="Creatinase/aminopeptidase"/>
    <property type="match status" value="1"/>
</dbReference>
<dbReference type="EMBL" id="CAEZTU010000029">
    <property type="protein sequence ID" value="CAB4578653.1"/>
    <property type="molecule type" value="Genomic_DNA"/>
</dbReference>
<feature type="domain" description="Creatinase N-terminal" evidence="2">
    <location>
        <begin position="1"/>
        <end position="124"/>
    </location>
</feature>
<evidence type="ECO:0000259" key="2">
    <source>
        <dbReference type="Pfam" id="PF01321"/>
    </source>
</evidence>
<reference evidence="3" key="1">
    <citation type="submission" date="2020-05" db="EMBL/GenBank/DDBJ databases">
        <authorList>
            <person name="Chiriac C."/>
            <person name="Salcher M."/>
            <person name="Ghai R."/>
            <person name="Kavagutti S V."/>
        </authorList>
    </citation>
    <scope>NUCLEOTIDE SEQUENCE</scope>
</reference>
<dbReference type="PANTHER" id="PTHR46112:SF9">
    <property type="entry name" value="XAA-PRO AMINOPEPTIDASE"/>
    <property type="match status" value="1"/>
</dbReference>
<dbReference type="InterPro" id="IPR000994">
    <property type="entry name" value="Pept_M24"/>
</dbReference>